<feature type="transmembrane region" description="Helical" evidence="2">
    <location>
        <begin position="152"/>
        <end position="172"/>
    </location>
</feature>
<dbReference type="SMART" id="SM00530">
    <property type="entry name" value="HTH_XRE"/>
    <property type="match status" value="1"/>
</dbReference>
<keyword evidence="2" id="KW-1133">Transmembrane helix</keyword>
<sequence length="173" mass="19808">MEFSKLLKTERMQQSLTQTELADQVFVSSKTISNWETGKTLPDLDSVVRLAQVLDLSLDTLLLEDKQMQENIKAQESIRETKRFLLFASITNFFFIIILFIQPFVGQLPSIVGWLITLATFSNLFVIAQLGRHLGNLKQEIGQPYSAKRARVIFILEFLAILLIIFALNFLIK</sequence>
<evidence type="ECO:0000256" key="1">
    <source>
        <dbReference type="ARBA" id="ARBA00023125"/>
    </source>
</evidence>
<accession>A0A3P2RMM2</accession>
<dbReference type="InterPro" id="IPR010982">
    <property type="entry name" value="Lambda_DNA-bd_dom_sf"/>
</dbReference>
<proteinExistence type="predicted"/>
<keyword evidence="2" id="KW-0472">Membrane</keyword>
<organism evidence="4 5">
    <name type="scientific">Weissella viridescens</name>
    <name type="common">Lactobacillus viridescens</name>
    <dbReference type="NCBI Taxonomy" id="1629"/>
    <lineage>
        <taxon>Bacteria</taxon>
        <taxon>Bacillati</taxon>
        <taxon>Bacillota</taxon>
        <taxon>Bacilli</taxon>
        <taxon>Lactobacillales</taxon>
        <taxon>Lactobacillaceae</taxon>
        <taxon>Weissella</taxon>
    </lineage>
</organism>
<evidence type="ECO:0000256" key="2">
    <source>
        <dbReference type="SAM" id="Phobius"/>
    </source>
</evidence>
<protein>
    <submittedName>
        <fullName evidence="4">XRE family transcriptional regulator</fullName>
    </submittedName>
</protein>
<dbReference type="Proteomes" id="UP000275836">
    <property type="component" value="Unassembled WGS sequence"/>
</dbReference>
<comment type="caution">
    <text evidence="4">The sequence shown here is derived from an EMBL/GenBank/DDBJ whole genome shotgun (WGS) entry which is preliminary data.</text>
</comment>
<evidence type="ECO:0000313" key="4">
    <source>
        <dbReference type="EMBL" id="RRG18768.1"/>
    </source>
</evidence>
<evidence type="ECO:0000259" key="3">
    <source>
        <dbReference type="PROSITE" id="PS50943"/>
    </source>
</evidence>
<dbReference type="Gene3D" id="1.10.260.40">
    <property type="entry name" value="lambda repressor-like DNA-binding domains"/>
    <property type="match status" value="1"/>
</dbReference>
<feature type="domain" description="HTH cro/C1-type" evidence="3">
    <location>
        <begin position="7"/>
        <end position="61"/>
    </location>
</feature>
<dbReference type="EMBL" id="RHGY01000001">
    <property type="protein sequence ID" value="RRG18768.1"/>
    <property type="molecule type" value="Genomic_DNA"/>
</dbReference>
<dbReference type="PANTHER" id="PTHR46558">
    <property type="entry name" value="TRACRIPTIONAL REGULATORY PROTEIN-RELATED-RELATED"/>
    <property type="match status" value="1"/>
</dbReference>
<dbReference type="CDD" id="cd00093">
    <property type="entry name" value="HTH_XRE"/>
    <property type="match status" value="1"/>
</dbReference>
<name>A0A3P2RMM2_WEIVI</name>
<dbReference type="PANTHER" id="PTHR46558:SF15">
    <property type="entry name" value="HELIX-TURN-HELIX DOMAIN PROTEIN"/>
    <property type="match status" value="1"/>
</dbReference>
<reference evidence="4 5" key="1">
    <citation type="submission" date="2018-10" db="EMBL/GenBank/DDBJ databases">
        <title>Draft genome sequence of Weissella viridescens UCO-SMC3.</title>
        <authorList>
            <person name="Garcia-Cancino A."/>
            <person name="Espinoza-Monje M."/>
            <person name="Albarracin L."/>
            <person name="Garcia-Castillo V."/>
            <person name="Campos-Martin J."/>
            <person name="Nakano Y."/>
            <person name="Guitierrez-Zamorano C."/>
            <person name="Ikeda-Ohtsubo W."/>
            <person name="Morita H."/>
            <person name="Kitazawa H."/>
            <person name="Villena J."/>
        </authorList>
    </citation>
    <scope>NUCLEOTIDE SEQUENCE [LARGE SCALE GENOMIC DNA]</scope>
    <source>
        <strain evidence="4 5">UCO-SMC3</strain>
    </source>
</reference>
<dbReference type="Pfam" id="PF01381">
    <property type="entry name" value="HTH_3"/>
    <property type="match status" value="1"/>
</dbReference>
<dbReference type="AlphaFoldDB" id="A0A3P2RMM2"/>
<evidence type="ECO:0000313" key="5">
    <source>
        <dbReference type="Proteomes" id="UP000275836"/>
    </source>
</evidence>
<keyword evidence="2" id="KW-0812">Transmembrane</keyword>
<dbReference type="InterPro" id="IPR001387">
    <property type="entry name" value="Cro/C1-type_HTH"/>
</dbReference>
<dbReference type="RefSeq" id="WP_124942707.1">
    <property type="nucleotide sequence ID" value="NZ_RHGY01000001.1"/>
</dbReference>
<feature type="transmembrane region" description="Helical" evidence="2">
    <location>
        <begin position="111"/>
        <end position="131"/>
    </location>
</feature>
<dbReference type="GO" id="GO:0003677">
    <property type="term" value="F:DNA binding"/>
    <property type="evidence" value="ECO:0007669"/>
    <property type="project" value="UniProtKB-KW"/>
</dbReference>
<dbReference type="PROSITE" id="PS50943">
    <property type="entry name" value="HTH_CROC1"/>
    <property type="match status" value="1"/>
</dbReference>
<gene>
    <name evidence="4" type="ORF">D3P96_01940</name>
</gene>
<keyword evidence="1" id="KW-0238">DNA-binding</keyword>
<feature type="transmembrane region" description="Helical" evidence="2">
    <location>
        <begin position="84"/>
        <end position="105"/>
    </location>
</feature>
<dbReference type="OrthoDB" id="9805856at2"/>
<dbReference type="SUPFAM" id="SSF47413">
    <property type="entry name" value="lambda repressor-like DNA-binding domains"/>
    <property type="match status" value="1"/>
</dbReference>